<reference evidence="6 7" key="1">
    <citation type="submission" date="2020-10" db="EMBL/GenBank/DDBJ databases">
        <title>Complete genome sequence of Paludibaculum fermentans P105T, a facultatively anaerobic acidobacterium capable of dissimilatory Fe(III) reduction.</title>
        <authorList>
            <person name="Dedysh S.N."/>
            <person name="Beletsky A.V."/>
            <person name="Kulichevskaya I.S."/>
            <person name="Mardanov A.V."/>
            <person name="Ravin N.V."/>
        </authorList>
    </citation>
    <scope>NUCLEOTIDE SEQUENCE [LARGE SCALE GENOMIC DNA]</scope>
    <source>
        <strain evidence="6 7">P105</strain>
    </source>
</reference>
<dbReference type="KEGG" id="pfer:IRI77_26605"/>
<dbReference type="Pfam" id="PF25183">
    <property type="entry name" value="OMP_b-brl_4"/>
    <property type="match status" value="2"/>
</dbReference>
<gene>
    <name evidence="6" type="ORF">IRI77_26605</name>
</gene>
<evidence type="ECO:0000256" key="4">
    <source>
        <dbReference type="SAM" id="SignalP"/>
    </source>
</evidence>
<keyword evidence="7" id="KW-1185">Reference proteome</keyword>
<evidence type="ECO:0000256" key="1">
    <source>
        <dbReference type="ARBA" id="ARBA00004442"/>
    </source>
</evidence>
<keyword evidence="4" id="KW-0732">Signal</keyword>
<accession>A0A7S7NMI1</accession>
<evidence type="ECO:0000313" key="7">
    <source>
        <dbReference type="Proteomes" id="UP000593892"/>
    </source>
</evidence>
<sequence>MITYNSQVLLFPDILLALVLFADTPTEKPAAKPAETPAPARTQTRLTTNAQRNENVAIWFIDTNAVKEANIRVGTTATAVAEPLAETHYFAAEHGRPASEALMLRPLSIPSSWHGEGFWSHQNSVVNARSFFQVGAVKPSHRNSYGGRLTGLLPRLGALTGTFSQGSIRGMVNGNVLVPLANERTPLATDPAVRAIVQRFLDAYPKELPNRLDFDPRALNTNSPQRINNIAGSLRLDTPINAKNKVLTTYSIDRQKIIAFQLVAGQNPDTEIHNHKARVTWQRSISAATQLQMGISYNRNRSALYSEPNAVGPRVRFGYSVEELGPDSSFPVNRATNTYRYGAALLHQAGRHQVTAGADLTRFQLNGIEANNIRGQFQFGNNFGRSSIENLRLGTPNMFEGAVGELSRGYRNWMMNGYVADKWKLHPRLQLYYGLRYTADTRPLEVQQRETIPYPTDANNFSPRVSLAWQAGKGWVVRAMYTTTFGQILPVTYQQIRNNPPSILYVMVPDPYLANPLRGLDLNSPTVRYSPTWLSSDLSTPYSHQYNTTIERKAFAGSMLRLSYIGSRTIKLLNTYTQNRAEPIAGMELTTGNIDQRRPDPRYYDTKRVVNGGIAYYDGGQVAWDLPLRKGLIFSTNYTFSKAIDEGNDFTATAANKDISNFRSQYQYDTLKDRKGLSNFDSTHAFAMNYAWDIPAYRSSAHWVRAATANWQVSGANMWKKGTPLTLFVGSDGPGFGNVDGGGADRPNLLDPTILGATIGHPDTAPIILSRNKFAYITPGQHAGTLGRGTMRKSSIWNWNASVARQFRFPNELTAQLRAEAFNLSNTPQFDEPQRNLSSPAFGKITNTLNDGRVFQVALRFVF</sequence>
<dbReference type="RefSeq" id="WP_194448026.1">
    <property type="nucleotide sequence ID" value="NZ_CP063849.1"/>
</dbReference>
<feature type="signal peptide" evidence="4">
    <location>
        <begin position="1"/>
        <end position="22"/>
    </location>
</feature>
<dbReference type="Gene3D" id="2.40.170.20">
    <property type="entry name" value="TonB-dependent receptor, beta-barrel domain"/>
    <property type="match status" value="1"/>
</dbReference>
<dbReference type="AlphaFoldDB" id="A0A7S7NMI1"/>
<feature type="domain" description="TonB-dependent transporter Oar-like beta-barrel" evidence="5">
    <location>
        <begin position="154"/>
        <end position="449"/>
    </location>
</feature>
<proteinExistence type="predicted"/>
<dbReference type="GO" id="GO:0009279">
    <property type="term" value="C:cell outer membrane"/>
    <property type="evidence" value="ECO:0007669"/>
    <property type="project" value="UniProtKB-SubCell"/>
</dbReference>
<feature type="chain" id="PRO_5032938884" description="TonB-dependent transporter Oar-like beta-barrel domain-containing protein" evidence="4">
    <location>
        <begin position="23"/>
        <end position="863"/>
    </location>
</feature>
<keyword evidence="3" id="KW-0998">Cell outer membrane</keyword>
<evidence type="ECO:0000259" key="5">
    <source>
        <dbReference type="Pfam" id="PF25183"/>
    </source>
</evidence>
<dbReference type="SUPFAM" id="SSF56935">
    <property type="entry name" value="Porins"/>
    <property type="match status" value="1"/>
</dbReference>
<keyword evidence="2" id="KW-0472">Membrane</keyword>
<dbReference type="EMBL" id="CP063849">
    <property type="protein sequence ID" value="QOY86357.1"/>
    <property type="molecule type" value="Genomic_DNA"/>
</dbReference>
<dbReference type="Proteomes" id="UP000593892">
    <property type="component" value="Chromosome"/>
</dbReference>
<evidence type="ECO:0000313" key="6">
    <source>
        <dbReference type="EMBL" id="QOY86357.1"/>
    </source>
</evidence>
<organism evidence="6 7">
    <name type="scientific">Paludibaculum fermentans</name>
    <dbReference type="NCBI Taxonomy" id="1473598"/>
    <lineage>
        <taxon>Bacteria</taxon>
        <taxon>Pseudomonadati</taxon>
        <taxon>Acidobacteriota</taxon>
        <taxon>Terriglobia</taxon>
        <taxon>Bryobacterales</taxon>
        <taxon>Bryobacteraceae</taxon>
        <taxon>Paludibaculum</taxon>
    </lineage>
</organism>
<dbReference type="InterPro" id="IPR057601">
    <property type="entry name" value="Oar-like_b-barrel"/>
</dbReference>
<protein>
    <recommendedName>
        <fullName evidence="5">TonB-dependent transporter Oar-like beta-barrel domain-containing protein</fullName>
    </recommendedName>
</protein>
<name>A0A7S7NMI1_PALFE</name>
<evidence type="ECO:0000256" key="2">
    <source>
        <dbReference type="ARBA" id="ARBA00023136"/>
    </source>
</evidence>
<dbReference type="InterPro" id="IPR036942">
    <property type="entry name" value="Beta-barrel_TonB_sf"/>
</dbReference>
<feature type="domain" description="TonB-dependent transporter Oar-like beta-barrel" evidence="5">
    <location>
        <begin position="454"/>
        <end position="856"/>
    </location>
</feature>
<comment type="subcellular location">
    <subcellularLocation>
        <location evidence="1">Cell outer membrane</location>
    </subcellularLocation>
</comment>
<evidence type="ECO:0000256" key="3">
    <source>
        <dbReference type="ARBA" id="ARBA00023237"/>
    </source>
</evidence>